<dbReference type="AlphaFoldDB" id="A0A423SF77"/>
<sequence length="314" mass="33555">MGRFALLFFLGLLVSSRAGTYGPTRRQETIAEVLSGRGFSTLLQLVERAGLAETAAEGGPFTILAPTEEAFAALDPTLRNFLLSDVEALTTTLLYHVVLGSVVGSDLEDDLELWSAAGSVLKVNVDASLILPYLALLPSVLTFHVPFPEVSINGVRVQRTDLLASNGVVHVLEKVLLPPKLSIVEALAGDGRFSTLVAAISLADLFETLDSDGPFTVFAPTDDALASLPQGTVDSFLQDIPAIRQGLLRLVLPSRSYSRALLGKTFRALSGDELSVYRDNYGRLRVRSDVNTATITHTDATLLNGVVHAVDAVI</sequence>
<dbReference type="PANTHER" id="PTHR10900">
    <property type="entry name" value="PERIOSTIN-RELATED"/>
    <property type="match status" value="1"/>
</dbReference>
<name>A0A423SF77_PENVA</name>
<gene>
    <name evidence="3" type="ORF">C7M84_019293</name>
</gene>
<feature type="domain" description="FAS1" evidence="2">
    <location>
        <begin position="180"/>
        <end position="314"/>
    </location>
</feature>
<dbReference type="InterPro" id="IPR050904">
    <property type="entry name" value="Adhesion/Biosynth-related"/>
</dbReference>
<comment type="caution">
    <text evidence="3">The sequence shown here is derived from an EMBL/GenBank/DDBJ whole genome shotgun (WGS) entry which is preliminary data.</text>
</comment>
<dbReference type="EMBL" id="QCYY01003536">
    <property type="protein sequence ID" value="ROT62841.1"/>
    <property type="molecule type" value="Genomic_DNA"/>
</dbReference>
<keyword evidence="4" id="KW-1185">Reference proteome</keyword>
<proteinExistence type="predicted"/>
<organism evidence="3 4">
    <name type="scientific">Penaeus vannamei</name>
    <name type="common">Whiteleg shrimp</name>
    <name type="synonym">Litopenaeus vannamei</name>
    <dbReference type="NCBI Taxonomy" id="6689"/>
    <lineage>
        <taxon>Eukaryota</taxon>
        <taxon>Metazoa</taxon>
        <taxon>Ecdysozoa</taxon>
        <taxon>Arthropoda</taxon>
        <taxon>Crustacea</taxon>
        <taxon>Multicrustacea</taxon>
        <taxon>Malacostraca</taxon>
        <taxon>Eumalacostraca</taxon>
        <taxon>Eucarida</taxon>
        <taxon>Decapoda</taxon>
        <taxon>Dendrobranchiata</taxon>
        <taxon>Penaeoidea</taxon>
        <taxon>Penaeidae</taxon>
        <taxon>Penaeus</taxon>
    </lineage>
</organism>
<dbReference type="SUPFAM" id="SSF82153">
    <property type="entry name" value="FAS1 domain"/>
    <property type="match status" value="2"/>
</dbReference>
<keyword evidence="1" id="KW-0732">Signal</keyword>
<evidence type="ECO:0000256" key="1">
    <source>
        <dbReference type="SAM" id="SignalP"/>
    </source>
</evidence>
<feature type="domain" description="FAS1" evidence="2">
    <location>
        <begin position="26"/>
        <end position="176"/>
    </location>
</feature>
<dbReference type="SMART" id="SM00554">
    <property type="entry name" value="FAS1"/>
    <property type="match status" value="2"/>
</dbReference>
<protein>
    <recommendedName>
        <fullName evidence="2">FAS1 domain-containing protein</fullName>
    </recommendedName>
</protein>
<dbReference type="Gene3D" id="2.30.180.10">
    <property type="entry name" value="FAS1 domain"/>
    <property type="match status" value="2"/>
</dbReference>
<accession>A0A423SF77</accession>
<dbReference type="OrthoDB" id="286301at2759"/>
<feature type="signal peptide" evidence="1">
    <location>
        <begin position="1"/>
        <end position="18"/>
    </location>
</feature>
<feature type="chain" id="PRO_5019156701" description="FAS1 domain-containing protein" evidence="1">
    <location>
        <begin position="19"/>
        <end position="314"/>
    </location>
</feature>
<dbReference type="PROSITE" id="PS50213">
    <property type="entry name" value="FAS1"/>
    <property type="match status" value="2"/>
</dbReference>
<dbReference type="InterPro" id="IPR036378">
    <property type="entry name" value="FAS1_dom_sf"/>
</dbReference>
<evidence type="ECO:0000313" key="4">
    <source>
        <dbReference type="Proteomes" id="UP000283509"/>
    </source>
</evidence>
<dbReference type="Proteomes" id="UP000283509">
    <property type="component" value="Unassembled WGS sequence"/>
</dbReference>
<dbReference type="GO" id="GO:0005615">
    <property type="term" value="C:extracellular space"/>
    <property type="evidence" value="ECO:0007669"/>
    <property type="project" value="TreeGrafter"/>
</dbReference>
<dbReference type="InterPro" id="IPR000782">
    <property type="entry name" value="FAS1_domain"/>
</dbReference>
<evidence type="ECO:0000313" key="3">
    <source>
        <dbReference type="EMBL" id="ROT62841.1"/>
    </source>
</evidence>
<evidence type="ECO:0000259" key="2">
    <source>
        <dbReference type="PROSITE" id="PS50213"/>
    </source>
</evidence>
<dbReference type="FunFam" id="2.30.180.10:FF:000032">
    <property type="entry name" value="Fasciclin domain-containing protein, putative"/>
    <property type="match status" value="2"/>
</dbReference>
<reference evidence="3 4" key="1">
    <citation type="submission" date="2018-04" db="EMBL/GenBank/DDBJ databases">
        <authorList>
            <person name="Zhang X."/>
            <person name="Yuan J."/>
            <person name="Li F."/>
            <person name="Xiang J."/>
        </authorList>
    </citation>
    <scope>NUCLEOTIDE SEQUENCE [LARGE SCALE GENOMIC DNA]</scope>
    <source>
        <tissue evidence="3">Muscle</tissue>
    </source>
</reference>
<reference evidence="3 4" key="2">
    <citation type="submission" date="2019-01" db="EMBL/GenBank/DDBJ databases">
        <title>The decoding of complex shrimp genome reveals the adaptation for benthos swimmer, frequently molting mechanism and breeding impact on genome.</title>
        <authorList>
            <person name="Sun Y."/>
            <person name="Gao Y."/>
            <person name="Yu Y."/>
        </authorList>
    </citation>
    <scope>NUCLEOTIDE SEQUENCE [LARGE SCALE GENOMIC DNA]</scope>
    <source>
        <tissue evidence="3">Muscle</tissue>
    </source>
</reference>
<dbReference type="PANTHER" id="PTHR10900:SF77">
    <property type="entry name" value="FI19380P1"/>
    <property type="match status" value="1"/>
</dbReference>
<dbReference type="Pfam" id="PF02469">
    <property type="entry name" value="Fasciclin"/>
    <property type="match status" value="2"/>
</dbReference>